<dbReference type="SUPFAM" id="SSF81345">
    <property type="entry name" value="ABC transporter involved in vitamin B12 uptake, BtuC"/>
    <property type="match status" value="1"/>
</dbReference>
<dbReference type="PANTHER" id="PTHR30472">
    <property type="entry name" value="FERRIC ENTEROBACTIN TRANSPORT SYSTEM PERMEASE PROTEIN"/>
    <property type="match status" value="1"/>
</dbReference>
<dbReference type="AlphaFoldDB" id="A0A6F8V9Y2"/>
<keyword evidence="3" id="KW-0813">Transport</keyword>
<feature type="transmembrane region" description="Helical" evidence="8">
    <location>
        <begin position="264"/>
        <end position="280"/>
    </location>
</feature>
<keyword evidence="6 8" id="KW-1133">Transmembrane helix</keyword>
<dbReference type="KEGG" id="slac:SKTS_15390"/>
<feature type="transmembrane region" description="Helical" evidence="8">
    <location>
        <begin position="53"/>
        <end position="74"/>
    </location>
</feature>
<evidence type="ECO:0000313" key="11">
    <source>
        <dbReference type="Proteomes" id="UP000502260"/>
    </source>
</evidence>
<dbReference type="RefSeq" id="WP_173062808.1">
    <property type="nucleotide sequence ID" value="NZ_AP022853.1"/>
</dbReference>
<dbReference type="Pfam" id="PF01032">
    <property type="entry name" value="FecCD"/>
    <property type="match status" value="1"/>
</dbReference>
<dbReference type="GO" id="GO:0005886">
    <property type="term" value="C:plasma membrane"/>
    <property type="evidence" value="ECO:0007669"/>
    <property type="project" value="UniProtKB-SubCell"/>
</dbReference>
<comment type="similarity">
    <text evidence="2">Belongs to the binding-protein-dependent transport system permease family. FecCD subfamily.</text>
</comment>
<reference evidence="11" key="1">
    <citation type="submission" date="2020-03" db="EMBL/GenBank/DDBJ databases">
        <title>Complete genome sequence of sulfur-oxidizing bacterium skT11.</title>
        <authorList>
            <person name="Kanda M."/>
            <person name="Kojima H."/>
            <person name="Fukui M."/>
        </authorList>
    </citation>
    <scope>NUCLEOTIDE SEQUENCE [LARGE SCALE GENOMIC DNA]</scope>
    <source>
        <strain evidence="11">skT11</strain>
    </source>
</reference>
<feature type="signal peptide" evidence="9">
    <location>
        <begin position="1"/>
        <end position="19"/>
    </location>
</feature>
<keyword evidence="4" id="KW-1003">Cell membrane</keyword>
<feature type="transmembrane region" description="Helical" evidence="8">
    <location>
        <begin position="292"/>
        <end position="311"/>
    </location>
</feature>
<dbReference type="InterPro" id="IPR037294">
    <property type="entry name" value="ABC_BtuC-like"/>
</dbReference>
<feature type="transmembrane region" description="Helical" evidence="8">
    <location>
        <begin position="81"/>
        <end position="100"/>
    </location>
</feature>
<dbReference type="GO" id="GO:0022857">
    <property type="term" value="F:transmembrane transporter activity"/>
    <property type="evidence" value="ECO:0007669"/>
    <property type="project" value="InterPro"/>
</dbReference>
<organism evidence="10 11">
    <name type="scientific">Sulfurimicrobium lacus</name>
    <dbReference type="NCBI Taxonomy" id="2715678"/>
    <lineage>
        <taxon>Bacteria</taxon>
        <taxon>Pseudomonadati</taxon>
        <taxon>Pseudomonadota</taxon>
        <taxon>Betaproteobacteria</taxon>
        <taxon>Nitrosomonadales</taxon>
        <taxon>Sulfuricellaceae</taxon>
        <taxon>Sulfurimicrobium</taxon>
    </lineage>
</organism>
<sequence>MRHRLLFYGLLLLAPASLAAALLSGSADLSLTQLFDGNGTSREILWQLRAPRAASAFACGALLALSGVLLQVLLRNPLADPYLLGISGGAAVGALGAMLLGLAAAVQFAALGGALGAMLLVLALSFNRHAWSMHHLLLTGVALSAGFGALISLMLSLAPGSGLHGMLYWLMGDLSYARQPALAWTALLATGSAGWMLARHLDVLAIGELKAKSLGVAVLPLQGGIYLAAAVATTAAVLEGGSIGFVGLIVPHLLRLLGVHSHRWLVPCAILLGGSFLTLADTLARSVIAPQQLPAGVLTALLGVPLLLFLLSRQDARQNC</sequence>
<evidence type="ECO:0000256" key="7">
    <source>
        <dbReference type="ARBA" id="ARBA00023136"/>
    </source>
</evidence>
<evidence type="ECO:0000313" key="10">
    <source>
        <dbReference type="EMBL" id="BCB26653.1"/>
    </source>
</evidence>
<gene>
    <name evidence="10" type="ORF">SKTS_15390</name>
</gene>
<evidence type="ECO:0000256" key="3">
    <source>
        <dbReference type="ARBA" id="ARBA00022448"/>
    </source>
</evidence>
<dbReference type="InterPro" id="IPR000522">
    <property type="entry name" value="ABC_transptr_permease_BtuC"/>
</dbReference>
<keyword evidence="9" id="KW-0732">Signal</keyword>
<feature type="transmembrane region" description="Helical" evidence="8">
    <location>
        <begin position="106"/>
        <end position="124"/>
    </location>
</feature>
<feature type="transmembrane region" description="Helical" evidence="8">
    <location>
        <begin position="136"/>
        <end position="161"/>
    </location>
</feature>
<feature type="transmembrane region" description="Helical" evidence="8">
    <location>
        <begin position="238"/>
        <end position="257"/>
    </location>
</feature>
<evidence type="ECO:0000256" key="9">
    <source>
        <dbReference type="SAM" id="SignalP"/>
    </source>
</evidence>
<evidence type="ECO:0000256" key="2">
    <source>
        <dbReference type="ARBA" id="ARBA00007935"/>
    </source>
</evidence>
<comment type="subcellular location">
    <subcellularLocation>
        <location evidence="1">Cell membrane</location>
        <topology evidence="1">Multi-pass membrane protein</topology>
    </subcellularLocation>
</comment>
<dbReference type="EMBL" id="AP022853">
    <property type="protein sequence ID" value="BCB26653.1"/>
    <property type="molecule type" value="Genomic_DNA"/>
</dbReference>
<dbReference type="Gene3D" id="1.10.3470.10">
    <property type="entry name" value="ABC transporter involved in vitamin B12 uptake, BtuC"/>
    <property type="match status" value="1"/>
</dbReference>
<keyword evidence="11" id="KW-1185">Reference proteome</keyword>
<evidence type="ECO:0000256" key="4">
    <source>
        <dbReference type="ARBA" id="ARBA00022475"/>
    </source>
</evidence>
<dbReference type="PANTHER" id="PTHR30472:SF25">
    <property type="entry name" value="ABC TRANSPORTER PERMEASE PROTEIN MJ0876-RELATED"/>
    <property type="match status" value="1"/>
</dbReference>
<feature type="chain" id="PRO_5026322419" evidence="9">
    <location>
        <begin position="20"/>
        <end position="320"/>
    </location>
</feature>
<feature type="transmembrane region" description="Helical" evidence="8">
    <location>
        <begin position="213"/>
        <end position="232"/>
    </location>
</feature>
<evidence type="ECO:0000256" key="6">
    <source>
        <dbReference type="ARBA" id="ARBA00022989"/>
    </source>
</evidence>
<dbReference type="CDD" id="cd06550">
    <property type="entry name" value="TM_ABC_iron-siderophores_like"/>
    <property type="match status" value="1"/>
</dbReference>
<name>A0A6F8V9Y2_9PROT</name>
<evidence type="ECO:0000256" key="5">
    <source>
        <dbReference type="ARBA" id="ARBA00022692"/>
    </source>
</evidence>
<evidence type="ECO:0000256" key="8">
    <source>
        <dbReference type="SAM" id="Phobius"/>
    </source>
</evidence>
<protein>
    <submittedName>
        <fullName evidence="10">Iron ABC transporter</fullName>
    </submittedName>
</protein>
<feature type="transmembrane region" description="Helical" evidence="8">
    <location>
        <begin position="181"/>
        <end position="201"/>
    </location>
</feature>
<accession>A0A6F8V9Y2</accession>
<dbReference type="GO" id="GO:0033214">
    <property type="term" value="P:siderophore-iron import into cell"/>
    <property type="evidence" value="ECO:0007669"/>
    <property type="project" value="TreeGrafter"/>
</dbReference>
<keyword evidence="7 8" id="KW-0472">Membrane</keyword>
<evidence type="ECO:0000256" key="1">
    <source>
        <dbReference type="ARBA" id="ARBA00004651"/>
    </source>
</evidence>
<keyword evidence="5 8" id="KW-0812">Transmembrane</keyword>
<dbReference type="Proteomes" id="UP000502260">
    <property type="component" value="Chromosome"/>
</dbReference>
<proteinExistence type="inferred from homology"/>